<evidence type="ECO:0000256" key="3">
    <source>
        <dbReference type="ARBA" id="ARBA00022840"/>
    </source>
</evidence>
<dbReference type="SMART" id="SM00382">
    <property type="entry name" value="AAA"/>
    <property type="match status" value="1"/>
</dbReference>
<keyword evidence="1" id="KW-0813">Transport</keyword>
<organism evidence="5 6">
    <name type="scientific">Actinomadura meyerae</name>
    <dbReference type="NCBI Taxonomy" id="240840"/>
    <lineage>
        <taxon>Bacteria</taxon>
        <taxon>Bacillati</taxon>
        <taxon>Actinomycetota</taxon>
        <taxon>Actinomycetes</taxon>
        <taxon>Streptosporangiales</taxon>
        <taxon>Thermomonosporaceae</taxon>
        <taxon>Actinomadura</taxon>
    </lineage>
</organism>
<dbReference type="EMBL" id="FZOR01000040">
    <property type="protein sequence ID" value="SNT53501.1"/>
    <property type="molecule type" value="Genomic_DNA"/>
</dbReference>
<sequence length="268" mass="28367">MTTHAHDRADAPAGLTVRDVTLRFNGLAALSGVSLDVAAGSVHALIGPNGAGKSSLLNVLSGLYPPQEGSVRLDGRELVGKRPHKITGMGVGRAFQNASMFDGLTVEEHLMIGQYRHGTAGVIAAGLRLPAERRAERVARAVAAEVAEYLDLRKHLDEMAAELPYGLQKRVDLGRALATSPRLLLLDEPAAGLHTHEKAELTTLITRLAVERGLTVVLVEHDMKLVMSVADAITVLDFGTVIADGDPLRVSGDPRVIAAYLGTAEESA</sequence>
<keyword evidence="3 5" id="KW-0067">ATP-binding</keyword>
<dbReference type="InterPro" id="IPR027417">
    <property type="entry name" value="P-loop_NTPase"/>
</dbReference>
<evidence type="ECO:0000256" key="1">
    <source>
        <dbReference type="ARBA" id="ARBA00022448"/>
    </source>
</evidence>
<dbReference type="SUPFAM" id="SSF52540">
    <property type="entry name" value="P-loop containing nucleoside triphosphate hydrolases"/>
    <property type="match status" value="1"/>
</dbReference>
<dbReference type="InterPro" id="IPR003593">
    <property type="entry name" value="AAA+_ATPase"/>
</dbReference>
<dbReference type="RefSeq" id="WP_089329728.1">
    <property type="nucleotide sequence ID" value="NZ_FZOR01000040.1"/>
</dbReference>
<keyword evidence="6" id="KW-1185">Reference proteome</keyword>
<dbReference type="PROSITE" id="PS50893">
    <property type="entry name" value="ABC_TRANSPORTER_2"/>
    <property type="match status" value="1"/>
</dbReference>
<evidence type="ECO:0000313" key="6">
    <source>
        <dbReference type="Proteomes" id="UP000198318"/>
    </source>
</evidence>
<gene>
    <name evidence="5" type="ORF">SAMN05443665_104038</name>
</gene>
<dbReference type="CDD" id="cd03219">
    <property type="entry name" value="ABC_Mj1267_LivG_branched"/>
    <property type="match status" value="1"/>
</dbReference>
<protein>
    <submittedName>
        <fullName evidence="5">Amino acid/amide ABC transporter ATP-binding protein 1, HAAT family</fullName>
    </submittedName>
</protein>
<dbReference type="InterPro" id="IPR032823">
    <property type="entry name" value="BCA_ABC_TP_C"/>
</dbReference>
<evidence type="ECO:0000313" key="5">
    <source>
        <dbReference type="EMBL" id="SNT53501.1"/>
    </source>
</evidence>
<dbReference type="GO" id="GO:0005886">
    <property type="term" value="C:plasma membrane"/>
    <property type="evidence" value="ECO:0007669"/>
    <property type="project" value="TreeGrafter"/>
</dbReference>
<dbReference type="PANTHER" id="PTHR45772:SF1">
    <property type="entry name" value="ABC TRANSPORTER ATP-BINDING PROTEIN"/>
    <property type="match status" value="1"/>
</dbReference>
<keyword evidence="2" id="KW-0547">Nucleotide-binding</keyword>
<name>A0A239NF28_9ACTN</name>
<feature type="domain" description="ABC transporter" evidence="4">
    <location>
        <begin position="15"/>
        <end position="263"/>
    </location>
</feature>
<proteinExistence type="predicted"/>
<dbReference type="Gene3D" id="3.40.50.300">
    <property type="entry name" value="P-loop containing nucleotide triphosphate hydrolases"/>
    <property type="match status" value="1"/>
</dbReference>
<dbReference type="GO" id="GO:0016887">
    <property type="term" value="F:ATP hydrolysis activity"/>
    <property type="evidence" value="ECO:0007669"/>
    <property type="project" value="InterPro"/>
</dbReference>
<dbReference type="OrthoDB" id="4350300at2"/>
<reference evidence="5 6" key="1">
    <citation type="submission" date="2017-06" db="EMBL/GenBank/DDBJ databases">
        <authorList>
            <person name="Kim H.J."/>
            <person name="Triplett B.A."/>
        </authorList>
    </citation>
    <scope>NUCLEOTIDE SEQUENCE [LARGE SCALE GENOMIC DNA]</scope>
    <source>
        <strain evidence="5 6">DSM 44715</strain>
    </source>
</reference>
<dbReference type="AlphaFoldDB" id="A0A239NF28"/>
<dbReference type="PANTHER" id="PTHR45772">
    <property type="entry name" value="CONSERVED COMPONENT OF ABC TRANSPORTER FOR NATURAL AMINO ACIDS-RELATED"/>
    <property type="match status" value="1"/>
</dbReference>
<evidence type="ECO:0000256" key="2">
    <source>
        <dbReference type="ARBA" id="ARBA00022741"/>
    </source>
</evidence>
<dbReference type="FunFam" id="3.40.50.300:FF:000421">
    <property type="entry name" value="Branched-chain amino acid ABC transporter ATP-binding protein"/>
    <property type="match status" value="1"/>
</dbReference>
<dbReference type="Pfam" id="PF12399">
    <property type="entry name" value="BCA_ABC_TP_C"/>
    <property type="match status" value="1"/>
</dbReference>
<dbReference type="InterPro" id="IPR003439">
    <property type="entry name" value="ABC_transporter-like_ATP-bd"/>
</dbReference>
<dbReference type="GO" id="GO:0005524">
    <property type="term" value="F:ATP binding"/>
    <property type="evidence" value="ECO:0007669"/>
    <property type="project" value="UniProtKB-KW"/>
</dbReference>
<dbReference type="Pfam" id="PF00005">
    <property type="entry name" value="ABC_tran"/>
    <property type="match status" value="1"/>
</dbReference>
<dbReference type="InterPro" id="IPR051120">
    <property type="entry name" value="ABC_AA/LPS_Transport"/>
</dbReference>
<accession>A0A239NF28</accession>
<evidence type="ECO:0000259" key="4">
    <source>
        <dbReference type="PROSITE" id="PS50893"/>
    </source>
</evidence>
<dbReference type="Proteomes" id="UP000198318">
    <property type="component" value="Unassembled WGS sequence"/>
</dbReference>